<evidence type="ECO:0000259" key="5">
    <source>
        <dbReference type="Pfam" id="PF12323"/>
    </source>
</evidence>
<dbReference type="PANTHER" id="PTHR30405">
    <property type="entry name" value="TRANSPOSASE"/>
    <property type="match status" value="1"/>
</dbReference>
<dbReference type="InterPro" id="IPR021027">
    <property type="entry name" value="Transposase_put_HTH"/>
</dbReference>
<evidence type="ECO:0000256" key="2">
    <source>
        <dbReference type="ARBA" id="ARBA00022833"/>
    </source>
</evidence>
<protein>
    <submittedName>
        <fullName evidence="6">Transposase</fullName>
    </submittedName>
</protein>
<evidence type="ECO:0000256" key="1">
    <source>
        <dbReference type="ARBA" id="ARBA00022723"/>
    </source>
</evidence>
<name>A0A7Y6M0N0_9ACTN</name>
<dbReference type="Pfam" id="PF07282">
    <property type="entry name" value="Cas12f1-like_TNB"/>
    <property type="match status" value="1"/>
</dbReference>
<evidence type="ECO:0000313" key="7">
    <source>
        <dbReference type="Proteomes" id="UP000586042"/>
    </source>
</evidence>
<sequence>MRRSFKFLLRPTVEQAAALTQCLEDHRELYNAALEHRRTAYREAGVTIGYGEQSAELKEIRKADPDGPKAALALVRDYDLIVHEDLRITNMTRSVSGTVEAPGRNVAQKSGLNRSILDAGWGVFLTILAYKAESAGRELIAVAPRDTSRTCSRCGHCAKENRLTQAAFRCTACGHAAHADVNAAINILRAGLALREAAQAA</sequence>
<dbReference type="GO" id="GO:0003677">
    <property type="term" value="F:DNA binding"/>
    <property type="evidence" value="ECO:0007669"/>
    <property type="project" value="UniProtKB-KW"/>
</dbReference>
<keyword evidence="3" id="KW-0238">DNA-binding</keyword>
<dbReference type="Proteomes" id="UP000586042">
    <property type="component" value="Unassembled WGS sequence"/>
</dbReference>
<proteinExistence type="predicted"/>
<evidence type="ECO:0000313" key="6">
    <source>
        <dbReference type="EMBL" id="NUW30708.1"/>
    </source>
</evidence>
<accession>A0A7Y6M0N0</accession>
<dbReference type="NCBIfam" id="NF040570">
    <property type="entry name" value="guided_TnpB"/>
    <property type="match status" value="1"/>
</dbReference>
<keyword evidence="2" id="KW-0862">Zinc</keyword>
<comment type="caution">
    <text evidence="6">The sequence shown here is derived from an EMBL/GenBank/DDBJ whole genome shotgun (WGS) entry which is preliminary data.</text>
</comment>
<reference evidence="6 7" key="1">
    <citation type="submission" date="2020-06" db="EMBL/GenBank/DDBJ databases">
        <title>Nonomuraea sp. SMC257, a novel actinomycete isolated from soil.</title>
        <authorList>
            <person name="Chanama M."/>
        </authorList>
    </citation>
    <scope>NUCLEOTIDE SEQUENCE [LARGE SCALE GENOMIC DNA]</scope>
    <source>
        <strain evidence="6 7">SMC257</strain>
    </source>
</reference>
<feature type="domain" description="Transposase putative helix-turn-helix" evidence="5">
    <location>
        <begin position="1"/>
        <end position="44"/>
    </location>
</feature>
<organism evidence="6 7">
    <name type="scientific">Nonomuraea montanisoli</name>
    <dbReference type="NCBI Taxonomy" id="2741721"/>
    <lineage>
        <taxon>Bacteria</taxon>
        <taxon>Bacillati</taxon>
        <taxon>Actinomycetota</taxon>
        <taxon>Actinomycetes</taxon>
        <taxon>Streptosporangiales</taxon>
        <taxon>Streptosporangiaceae</taxon>
        <taxon>Nonomuraea</taxon>
    </lineage>
</organism>
<dbReference type="InterPro" id="IPR010095">
    <property type="entry name" value="Cas12f1-like_TNB"/>
</dbReference>
<keyword evidence="7" id="KW-1185">Reference proteome</keyword>
<gene>
    <name evidence="6" type="ORF">HTZ77_04625</name>
</gene>
<evidence type="ECO:0000259" key="4">
    <source>
        <dbReference type="Pfam" id="PF07282"/>
    </source>
</evidence>
<evidence type="ECO:0000256" key="3">
    <source>
        <dbReference type="ARBA" id="ARBA00023125"/>
    </source>
</evidence>
<dbReference type="PANTHER" id="PTHR30405:SF11">
    <property type="entry name" value="RNA-GUIDED DNA ENDONUCLEASE RV2885C-RELATED"/>
    <property type="match status" value="1"/>
</dbReference>
<keyword evidence="1" id="KW-0479">Metal-binding</keyword>
<dbReference type="GO" id="GO:0046872">
    <property type="term" value="F:metal ion binding"/>
    <property type="evidence" value="ECO:0007669"/>
    <property type="project" value="UniProtKB-KW"/>
</dbReference>
<dbReference type="InterPro" id="IPR051399">
    <property type="entry name" value="RNA-guided_DNA_endo/Transpos"/>
</dbReference>
<dbReference type="Pfam" id="PF12323">
    <property type="entry name" value="HTH_OrfB_IS605"/>
    <property type="match status" value="1"/>
</dbReference>
<dbReference type="EMBL" id="JABWGN010000002">
    <property type="protein sequence ID" value="NUW30708.1"/>
    <property type="molecule type" value="Genomic_DNA"/>
</dbReference>
<dbReference type="AlphaFoldDB" id="A0A7Y6M0N0"/>
<feature type="domain" description="Cas12f1-like TNB" evidence="4">
    <location>
        <begin position="121"/>
        <end position="187"/>
    </location>
</feature>
<dbReference type="RefSeq" id="WP_175588168.1">
    <property type="nucleotide sequence ID" value="NZ_JABWGN010000002.1"/>
</dbReference>